<comment type="caution">
    <text evidence="2">The sequence shown here is derived from an EMBL/GenBank/DDBJ whole genome shotgun (WGS) entry which is preliminary data.</text>
</comment>
<protein>
    <recommendedName>
        <fullName evidence="4">Transcriptional regulator</fullName>
    </recommendedName>
</protein>
<reference evidence="2 3" key="1">
    <citation type="submission" date="2018-06" db="EMBL/GenBank/DDBJ databases">
        <title>Rhizobium wuzhouense sp. nov., isolated from roots of Oryza officinalis.</title>
        <authorList>
            <person name="Yuan T."/>
        </authorList>
    </citation>
    <scope>NUCLEOTIDE SEQUENCE [LARGE SCALE GENOMIC DNA]</scope>
    <source>
        <strain evidence="2 3">W44</strain>
    </source>
</reference>
<dbReference type="EMBL" id="QJRY01000001">
    <property type="protein sequence ID" value="PYB77840.1"/>
    <property type="molecule type" value="Genomic_DNA"/>
</dbReference>
<evidence type="ECO:0000313" key="3">
    <source>
        <dbReference type="Proteomes" id="UP000247536"/>
    </source>
</evidence>
<feature type="region of interest" description="Disordered" evidence="1">
    <location>
        <begin position="54"/>
        <end position="73"/>
    </location>
</feature>
<accession>A0ABX5NXK8</accession>
<evidence type="ECO:0008006" key="4">
    <source>
        <dbReference type="Google" id="ProtNLM"/>
    </source>
</evidence>
<name>A0ABX5NXK8_9HYPH</name>
<proteinExistence type="predicted"/>
<dbReference type="RefSeq" id="WP_110790265.1">
    <property type="nucleotide sequence ID" value="NZ_QJRY01000001.1"/>
</dbReference>
<evidence type="ECO:0000313" key="2">
    <source>
        <dbReference type="EMBL" id="PYB77840.1"/>
    </source>
</evidence>
<organism evidence="2 3">
    <name type="scientific">Rhizobium wuzhouense</name>
    <dbReference type="NCBI Taxonomy" id="1986026"/>
    <lineage>
        <taxon>Bacteria</taxon>
        <taxon>Pseudomonadati</taxon>
        <taxon>Pseudomonadota</taxon>
        <taxon>Alphaproteobacteria</taxon>
        <taxon>Hyphomicrobiales</taxon>
        <taxon>Rhizobiaceae</taxon>
        <taxon>Rhizobium/Agrobacterium group</taxon>
        <taxon>Rhizobium</taxon>
    </lineage>
</organism>
<dbReference type="Proteomes" id="UP000247536">
    <property type="component" value="Unassembled WGS sequence"/>
</dbReference>
<evidence type="ECO:0000256" key="1">
    <source>
        <dbReference type="SAM" id="MobiDB-lite"/>
    </source>
</evidence>
<gene>
    <name evidence="2" type="ORF">DMY87_05735</name>
</gene>
<sequence>MSDNLTKSRQTAEAAFARTQSQFLARGRAVDELDAITAARDEKTARLREARLTRERETRERATAALVAKRARP</sequence>
<keyword evidence="3" id="KW-1185">Reference proteome</keyword>